<evidence type="ECO:0000256" key="14">
    <source>
        <dbReference type="ARBA" id="ARBA00047470"/>
    </source>
</evidence>
<dbReference type="InterPro" id="IPR011009">
    <property type="entry name" value="Kinase-like_dom_sf"/>
</dbReference>
<dbReference type="Gene3D" id="1.10.510.10">
    <property type="entry name" value="Transferase(Phosphotransferase) domain 1"/>
    <property type="match status" value="1"/>
</dbReference>
<reference evidence="23" key="1">
    <citation type="submission" date="2020-04" db="EMBL/GenBank/DDBJ databases">
        <authorList>
            <person name="Neveu A P."/>
        </authorList>
    </citation>
    <scope>NUCLEOTIDE SEQUENCE</scope>
    <source>
        <tissue evidence="23">Whole embryo</tissue>
    </source>
</reference>
<dbReference type="EC" id="2.7.11.13" evidence="2 15"/>
<dbReference type="SUPFAM" id="SSF56112">
    <property type="entry name" value="Protein kinase-like (PK-like)"/>
    <property type="match status" value="1"/>
</dbReference>
<evidence type="ECO:0000256" key="19">
    <source>
        <dbReference type="SAM" id="MobiDB-lite"/>
    </source>
</evidence>
<evidence type="ECO:0000256" key="3">
    <source>
        <dbReference type="ARBA" id="ARBA00022527"/>
    </source>
</evidence>
<evidence type="ECO:0000256" key="6">
    <source>
        <dbReference type="ARBA" id="ARBA00022723"/>
    </source>
</evidence>
<dbReference type="GO" id="GO:0005524">
    <property type="term" value="F:ATP binding"/>
    <property type="evidence" value="ECO:0007669"/>
    <property type="project" value="UniProtKB-UniRule"/>
</dbReference>
<comment type="similarity">
    <text evidence="1 15">Belongs to the protein kinase superfamily. AGC Ser/Thr protein kinase family. PKC subfamily.</text>
</comment>
<keyword evidence="10 15" id="KW-0418">Kinase</keyword>
<evidence type="ECO:0000256" key="16">
    <source>
        <dbReference type="PIRSR" id="PIRSR000551-50"/>
    </source>
</evidence>
<dbReference type="SMART" id="SM00109">
    <property type="entry name" value="C1"/>
    <property type="match status" value="2"/>
</dbReference>
<dbReference type="Gene3D" id="3.30.60.20">
    <property type="match status" value="2"/>
</dbReference>
<feature type="binding site" evidence="17 18">
    <location>
        <position position="433"/>
    </location>
    <ligand>
        <name>ATP</name>
        <dbReference type="ChEBI" id="CHEBI:30616"/>
    </ligand>
</feature>
<evidence type="ECO:0000256" key="2">
    <source>
        <dbReference type="ARBA" id="ARBA00012429"/>
    </source>
</evidence>
<dbReference type="InterPro" id="IPR017441">
    <property type="entry name" value="Protein_kinase_ATP_BS"/>
</dbReference>
<evidence type="ECO:0000259" key="21">
    <source>
        <dbReference type="PROSITE" id="PS50081"/>
    </source>
</evidence>
<dbReference type="EMBL" id="LR789299">
    <property type="protein sequence ID" value="CAB3265161.1"/>
    <property type="molecule type" value="mRNA"/>
</dbReference>
<proteinExistence type="evidence at transcript level"/>
<evidence type="ECO:0000313" key="23">
    <source>
        <dbReference type="EMBL" id="CAB3265161.1"/>
    </source>
</evidence>
<evidence type="ECO:0000256" key="7">
    <source>
        <dbReference type="ARBA" id="ARBA00022737"/>
    </source>
</evidence>
<dbReference type="Gene3D" id="2.60.40.150">
    <property type="entry name" value="C2 domain"/>
    <property type="match status" value="1"/>
</dbReference>
<feature type="domain" description="Phorbol-ester/DAG-type" evidence="21">
    <location>
        <begin position="236"/>
        <end position="286"/>
    </location>
</feature>
<dbReference type="PROSITE" id="PS51285">
    <property type="entry name" value="AGC_KINASE_CTER"/>
    <property type="match status" value="1"/>
</dbReference>
<evidence type="ECO:0000256" key="11">
    <source>
        <dbReference type="ARBA" id="ARBA00022833"/>
    </source>
</evidence>
<dbReference type="InterPro" id="IPR035892">
    <property type="entry name" value="C2_domain_sf"/>
</dbReference>
<keyword evidence="6" id="KW-0479">Metal-binding</keyword>
<dbReference type="PROSITE" id="PS00107">
    <property type="entry name" value="PROTEIN_KINASE_ATP"/>
    <property type="match status" value="1"/>
</dbReference>
<comment type="catalytic activity">
    <reaction evidence="13 15">
        <text>L-threonyl-[protein] + ATP = O-phospho-L-threonyl-[protein] + ADP + H(+)</text>
        <dbReference type="Rhea" id="RHEA:46608"/>
        <dbReference type="Rhea" id="RHEA-COMP:11060"/>
        <dbReference type="Rhea" id="RHEA-COMP:11605"/>
        <dbReference type="ChEBI" id="CHEBI:15378"/>
        <dbReference type="ChEBI" id="CHEBI:30013"/>
        <dbReference type="ChEBI" id="CHEBI:30616"/>
        <dbReference type="ChEBI" id="CHEBI:61977"/>
        <dbReference type="ChEBI" id="CHEBI:456216"/>
        <dbReference type="EC" id="2.7.11.13"/>
    </reaction>
</comment>
<keyword evidence="8 15" id="KW-0547">Nucleotide-binding</keyword>
<evidence type="ECO:0000256" key="8">
    <source>
        <dbReference type="ARBA" id="ARBA00022741"/>
    </source>
</evidence>
<dbReference type="InterPro" id="IPR008271">
    <property type="entry name" value="Ser/Thr_kinase_AS"/>
</dbReference>
<gene>
    <name evidence="23" type="primary">Prkcd</name>
</gene>
<dbReference type="CDD" id="cd20834">
    <property type="entry name" value="C1_nPKC_theta-like_rpt1"/>
    <property type="match status" value="1"/>
</dbReference>
<keyword evidence="12 15" id="KW-0067">ATP-binding</keyword>
<evidence type="ECO:0000259" key="20">
    <source>
        <dbReference type="PROSITE" id="PS50011"/>
    </source>
</evidence>
<protein>
    <recommendedName>
        <fullName evidence="2 15">Protein kinase C</fullName>
        <ecNumber evidence="2 15">2.7.11.13</ecNumber>
    </recommendedName>
</protein>
<keyword evidence="4" id="KW-0597">Phosphoprotein</keyword>
<evidence type="ECO:0000256" key="15">
    <source>
        <dbReference type="PIRNR" id="PIRNR000551"/>
    </source>
</evidence>
<dbReference type="InterPro" id="IPR020454">
    <property type="entry name" value="DAG/PE-bd"/>
</dbReference>
<dbReference type="AlphaFoldDB" id="A0A6F9DPQ3"/>
<feature type="compositionally biased region" description="Low complexity" evidence="19">
    <location>
        <begin position="373"/>
        <end position="396"/>
    </location>
</feature>
<dbReference type="InterPro" id="IPR017892">
    <property type="entry name" value="Pkinase_C"/>
</dbReference>
<dbReference type="PROSITE" id="PS50011">
    <property type="entry name" value="PROTEIN_KINASE_DOM"/>
    <property type="match status" value="1"/>
</dbReference>
<dbReference type="Pfam" id="PF00069">
    <property type="entry name" value="Pkinase"/>
    <property type="match status" value="1"/>
</dbReference>
<dbReference type="SMART" id="SM00133">
    <property type="entry name" value="S_TK_X"/>
    <property type="match status" value="1"/>
</dbReference>
<feature type="domain" description="Protein kinase" evidence="20">
    <location>
        <begin position="404"/>
        <end position="658"/>
    </location>
</feature>
<evidence type="ECO:0000256" key="17">
    <source>
        <dbReference type="PIRSR" id="PIRSR000551-51"/>
    </source>
</evidence>
<dbReference type="CDD" id="cd20838">
    <property type="entry name" value="C1_nPKC_epsilon-like_rpt2"/>
    <property type="match status" value="1"/>
</dbReference>
<dbReference type="SMART" id="SM00220">
    <property type="entry name" value="S_TKc"/>
    <property type="match status" value="1"/>
</dbReference>
<dbReference type="InterPro" id="IPR014376">
    <property type="entry name" value="Prot_kin_PKC_delta"/>
</dbReference>
<dbReference type="InterPro" id="IPR002219">
    <property type="entry name" value="PKC_DAG/PE"/>
</dbReference>
<keyword evidence="9" id="KW-0863">Zinc-finger</keyword>
<feature type="active site" description="Proton acceptor" evidence="16">
    <location>
        <position position="528"/>
    </location>
</feature>
<dbReference type="PROSITE" id="PS00479">
    <property type="entry name" value="ZF_DAG_PE_1"/>
    <property type="match status" value="1"/>
</dbReference>
<feature type="binding site" evidence="17">
    <location>
        <begin position="410"/>
        <end position="418"/>
    </location>
    <ligand>
        <name>ATP</name>
        <dbReference type="ChEBI" id="CHEBI:30616"/>
    </ligand>
</feature>
<keyword evidence="7" id="KW-0677">Repeat</keyword>
<evidence type="ECO:0000256" key="18">
    <source>
        <dbReference type="PROSITE-ProRule" id="PRU10141"/>
    </source>
</evidence>
<evidence type="ECO:0000256" key="9">
    <source>
        <dbReference type="ARBA" id="ARBA00022771"/>
    </source>
</evidence>
<dbReference type="InterPro" id="IPR000719">
    <property type="entry name" value="Prot_kinase_dom"/>
</dbReference>
<evidence type="ECO:0000256" key="13">
    <source>
        <dbReference type="ARBA" id="ARBA00047272"/>
    </source>
</evidence>
<evidence type="ECO:0000256" key="4">
    <source>
        <dbReference type="ARBA" id="ARBA00022553"/>
    </source>
</evidence>
<dbReference type="FunFam" id="3.30.60.20:FF:000003">
    <property type="entry name" value="Protein kinase C delta"/>
    <property type="match status" value="1"/>
</dbReference>
<dbReference type="FunFam" id="1.10.510.10:FF:000150">
    <property type="entry name" value="Protein kinase C, theta"/>
    <property type="match status" value="1"/>
</dbReference>
<keyword evidence="5 15" id="KW-0808">Transferase</keyword>
<dbReference type="GO" id="GO:0004697">
    <property type="term" value="F:diacylglycerol-dependent serine/threonine kinase activity"/>
    <property type="evidence" value="ECO:0007669"/>
    <property type="project" value="UniProtKB-EC"/>
</dbReference>
<evidence type="ECO:0000256" key="5">
    <source>
        <dbReference type="ARBA" id="ARBA00022679"/>
    </source>
</evidence>
<keyword evidence="3 15" id="KW-0723">Serine/threonine-protein kinase</keyword>
<feature type="region of interest" description="Disordered" evidence="19">
    <location>
        <begin position="359"/>
        <end position="396"/>
    </location>
</feature>
<feature type="domain" description="Phorbol-ester/DAG-type" evidence="21">
    <location>
        <begin position="164"/>
        <end position="214"/>
    </location>
</feature>
<keyword evidence="11" id="KW-0862">Zinc</keyword>
<comment type="catalytic activity">
    <reaction evidence="14">
        <text>L-seryl-[protein] + ATP = O-phospho-L-seryl-[protein] + ADP + H(+)</text>
        <dbReference type="Rhea" id="RHEA:17989"/>
        <dbReference type="Rhea" id="RHEA-COMP:9863"/>
        <dbReference type="Rhea" id="RHEA-COMP:11604"/>
        <dbReference type="ChEBI" id="CHEBI:15378"/>
        <dbReference type="ChEBI" id="CHEBI:29999"/>
        <dbReference type="ChEBI" id="CHEBI:30616"/>
        <dbReference type="ChEBI" id="CHEBI:83421"/>
        <dbReference type="ChEBI" id="CHEBI:456216"/>
        <dbReference type="EC" id="2.7.11.13"/>
    </reaction>
</comment>
<evidence type="ECO:0000259" key="22">
    <source>
        <dbReference type="PROSITE" id="PS51285"/>
    </source>
</evidence>
<evidence type="ECO:0000256" key="12">
    <source>
        <dbReference type="ARBA" id="ARBA00022840"/>
    </source>
</evidence>
<name>A0A6F9DPQ3_9ASCI</name>
<dbReference type="SUPFAM" id="SSF49562">
    <property type="entry name" value="C2 domain (Calcium/lipid-binding domain, CaLB)"/>
    <property type="match status" value="1"/>
</dbReference>
<dbReference type="PANTHER" id="PTHR24351">
    <property type="entry name" value="RIBOSOMAL PROTEIN S6 KINASE"/>
    <property type="match status" value="1"/>
</dbReference>
<evidence type="ECO:0000256" key="1">
    <source>
        <dbReference type="ARBA" id="ARBA00005490"/>
    </source>
</evidence>
<dbReference type="PIRSF" id="PIRSF000551">
    <property type="entry name" value="PKC_delta"/>
    <property type="match status" value="1"/>
</dbReference>
<dbReference type="SUPFAM" id="SSF57889">
    <property type="entry name" value="Cysteine-rich domain"/>
    <property type="match status" value="2"/>
</dbReference>
<accession>A0A6F9DPQ3</accession>
<dbReference type="PROSITE" id="PS00108">
    <property type="entry name" value="PROTEIN_KINASE_ST"/>
    <property type="match status" value="1"/>
</dbReference>
<dbReference type="Pfam" id="PF21494">
    <property type="entry name" value="PKC_C2"/>
    <property type="match status" value="1"/>
</dbReference>
<dbReference type="FunFam" id="3.30.200.20:FF:000020">
    <property type="entry name" value="Protein kinase C, alpha"/>
    <property type="match status" value="1"/>
</dbReference>
<dbReference type="Pfam" id="PF00433">
    <property type="entry name" value="Pkinase_C"/>
    <property type="match status" value="1"/>
</dbReference>
<dbReference type="PROSITE" id="PS50081">
    <property type="entry name" value="ZF_DAG_PE_2"/>
    <property type="match status" value="2"/>
</dbReference>
<sequence>MAPFLRVKVVKCEAGTSITQNGIKFDPFVAVNVKECVLGGNEGVRGTLVQKKKTLYPEWGSCFDSHLKDGRVVQMVLMSKPDKLVSECNIGLQMLADKCRNQSIGGTGTDVWLDLKPDGRLLLQVKLFVEQEDLSQQQQDELPTRTIQARRGAIKKAKVHIVKGHELTARFFHQPTFCSVCKDFMWGINKQGYQCKECAIAIHKKCTLHILTTCSKSAHRSDATMYLKERFKINMPHRFKVHTYMKFTFCDHCGSMLYGLMRQGVKCEECGTNAHHKCYRKMPHTCGVNQALLAAALEKINKLPSVEDKSNDKIEPQEQGVYEDVTFLKAAKNHERPHSMSNFPQPHESEYDQLWNTQSERPKAHEAPAGLHPVAAPRPSAQRQPPKPAPRTTAPTQKFSSEDFKFLKVLGKGSFGKVLLAELKGKGKYYAIKALKKDVVVEDDDIECTMVERRVLALGCSHPYLTHLFCTFQTKEHLFFVMEYLNGGDLMFHIQASGRFAEQRARFYSAEIALGLQFLHSKGIVYRDLKLDNVLLDSDGHTKIADFGMCRERTGEENKATTFCGTPDYIAPEILQGKKYSFGVDICSRRIIKKKMLLGQSPFHGEDEEELFHAIQQKQPIYPRWMPRDAVDCVQKLLEKNVTKRLGVISDVRDHKFYSSIDFEKLEKRQIDPPFKPKVRSASDYSNFDKEFLNATTRLTQADKDVIQSLDQNLFRGFSFVNPQGRNLLKNSQAPR</sequence>
<evidence type="ECO:0000256" key="10">
    <source>
        <dbReference type="ARBA" id="ARBA00022777"/>
    </source>
</evidence>
<dbReference type="PRINTS" id="PR00008">
    <property type="entry name" value="DAGPEDOMAIN"/>
</dbReference>
<dbReference type="GO" id="GO:0008270">
    <property type="term" value="F:zinc ion binding"/>
    <property type="evidence" value="ECO:0007669"/>
    <property type="project" value="UniProtKB-KW"/>
</dbReference>
<dbReference type="FunFam" id="3.30.60.20:FF:000008">
    <property type="entry name" value="Protein kinase C theta"/>
    <property type="match status" value="1"/>
</dbReference>
<dbReference type="Pfam" id="PF00130">
    <property type="entry name" value="C1_1"/>
    <property type="match status" value="2"/>
</dbReference>
<dbReference type="Gene3D" id="3.30.200.20">
    <property type="entry name" value="Phosphorylase Kinase, domain 1"/>
    <property type="match status" value="1"/>
</dbReference>
<dbReference type="InterPro" id="IPR046349">
    <property type="entry name" value="C1-like_sf"/>
</dbReference>
<feature type="domain" description="AGC-kinase C-terminal" evidence="22">
    <location>
        <begin position="659"/>
        <end position="730"/>
    </location>
</feature>
<dbReference type="InterPro" id="IPR000961">
    <property type="entry name" value="AGC-kinase_C"/>
</dbReference>
<organism evidence="23">
    <name type="scientific">Phallusia mammillata</name>
    <dbReference type="NCBI Taxonomy" id="59560"/>
    <lineage>
        <taxon>Eukaryota</taxon>
        <taxon>Metazoa</taxon>
        <taxon>Chordata</taxon>
        <taxon>Tunicata</taxon>
        <taxon>Ascidiacea</taxon>
        <taxon>Phlebobranchia</taxon>
        <taxon>Ascidiidae</taxon>
        <taxon>Phallusia</taxon>
    </lineage>
</organism>